<reference evidence="2" key="1">
    <citation type="submission" date="2022-08" db="UniProtKB">
        <authorList>
            <consortium name="EnsemblMetazoa"/>
        </authorList>
    </citation>
    <scope>IDENTIFICATION</scope>
    <source>
        <strain evidence="2">Israel</strain>
    </source>
</reference>
<dbReference type="EMBL" id="AJVK01018758">
    <property type="status" value="NOT_ANNOTATED_CDS"/>
    <property type="molecule type" value="Genomic_DNA"/>
</dbReference>
<feature type="domain" description="FERM N-terminal" evidence="1">
    <location>
        <begin position="24"/>
        <end position="61"/>
    </location>
</feature>
<dbReference type="EMBL" id="AJVK01018755">
    <property type="status" value="NOT_ANNOTATED_CDS"/>
    <property type="molecule type" value="Genomic_DNA"/>
</dbReference>
<dbReference type="Proteomes" id="UP000092462">
    <property type="component" value="Unassembled WGS sequence"/>
</dbReference>
<dbReference type="SUPFAM" id="SSF54236">
    <property type="entry name" value="Ubiquitin-like"/>
    <property type="match status" value="1"/>
</dbReference>
<keyword evidence="3" id="KW-1185">Reference proteome</keyword>
<dbReference type="Pfam" id="PF09379">
    <property type="entry name" value="FERM_N"/>
    <property type="match status" value="1"/>
</dbReference>
<evidence type="ECO:0000259" key="1">
    <source>
        <dbReference type="Pfam" id="PF09379"/>
    </source>
</evidence>
<dbReference type="InterPro" id="IPR018979">
    <property type="entry name" value="FERM_N"/>
</dbReference>
<evidence type="ECO:0000313" key="2">
    <source>
        <dbReference type="EnsemblMetazoa" id="PPAI010616-PA"/>
    </source>
</evidence>
<dbReference type="EMBL" id="AJVK01018757">
    <property type="status" value="NOT_ANNOTATED_CDS"/>
    <property type="molecule type" value="Genomic_DNA"/>
</dbReference>
<organism evidence="2 3">
    <name type="scientific">Phlebotomus papatasi</name>
    <name type="common">Sandfly</name>
    <dbReference type="NCBI Taxonomy" id="29031"/>
    <lineage>
        <taxon>Eukaryota</taxon>
        <taxon>Metazoa</taxon>
        <taxon>Ecdysozoa</taxon>
        <taxon>Arthropoda</taxon>
        <taxon>Hexapoda</taxon>
        <taxon>Insecta</taxon>
        <taxon>Pterygota</taxon>
        <taxon>Neoptera</taxon>
        <taxon>Endopterygota</taxon>
        <taxon>Diptera</taxon>
        <taxon>Nematocera</taxon>
        <taxon>Psychodoidea</taxon>
        <taxon>Psychodidae</taxon>
        <taxon>Phlebotomus</taxon>
        <taxon>Phlebotomus</taxon>
    </lineage>
</organism>
<dbReference type="EMBL" id="AJVK01018756">
    <property type="status" value="NOT_ANNOTATED_CDS"/>
    <property type="molecule type" value="Genomic_DNA"/>
</dbReference>
<dbReference type="InterPro" id="IPR029071">
    <property type="entry name" value="Ubiquitin-like_domsf"/>
</dbReference>
<sequence length="84" mass="9669">MTQEICLKKPRRVMMRFKKIKELEAFVDDLQGQALLDVVFSRLNLIETAYFGIRYLDQENQTVSTCSCCSSKSSHVLGFKSQCI</sequence>
<protein>
    <recommendedName>
        <fullName evidence="1">FERM N-terminal domain-containing protein</fullName>
    </recommendedName>
</protein>
<evidence type="ECO:0000313" key="3">
    <source>
        <dbReference type="Proteomes" id="UP000092462"/>
    </source>
</evidence>
<dbReference type="AlphaFoldDB" id="A0A1B0DQ26"/>
<name>A0A1B0DQ26_PHLPP</name>
<proteinExistence type="predicted"/>
<accession>A0A1B0DQ26</accession>
<dbReference type="Gene3D" id="3.10.20.90">
    <property type="entry name" value="Phosphatidylinositol 3-kinase Catalytic Subunit, Chain A, domain 1"/>
    <property type="match status" value="1"/>
</dbReference>
<dbReference type="EnsemblMetazoa" id="PPAI010616-RA">
    <property type="protein sequence ID" value="PPAI010616-PA"/>
    <property type="gene ID" value="PPAI010616"/>
</dbReference>
<dbReference type="VEuPathDB" id="VectorBase:PPAI010616"/>